<dbReference type="OrthoDB" id="198200at2"/>
<evidence type="ECO:0000256" key="1">
    <source>
        <dbReference type="SAM" id="MobiDB-lite"/>
    </source>
</evidence>
<name>A0A4Q1C6M4_9BACT</name>
<protein>
    <submittedName>
        <fullName evidence="2">Uncharacterized protein</fullName>
    </submittedName>
</protein>
<sequence length="407" mass="46217">MAWRIDEAVVRGEIDNRTRGRVTGRLWFVGRDEPVVLELEGNCWRDLAGRRLEFTNPQPKPGALDKLAPLQRGTVGDISASRKVKVPDVPLSDLHLYYKTGREMPWHWGNALYLEWISERNGRVVIETATFDLKIVGEPAWEMSEAEEEVQRKANGAALTGFMDRLAAAAGAAEREIVDDTPAEWDERPQTEEEAEAEQARSDKLADRIEARLRKEGEEAYDRILEEEIDRLHREEGRPEPTPEQLARNAEWIEEMNRAGEEALTNPDPELEQELEFEHPLVERVTEFALQLREAAQAEGWRPEDAGQEHPVTELLDATLIAGPKLAGALNGKYWPPEIEFCAHTIVRLKRARGYLEDALRAVESCHEEKLIKPEHLGPILVKLGEFIQDTDALIAELRAKLERGTD</sequence>
<accession>A0A4Q1C6M4</accession>
<dbReference type="AlphaFoldDB" id="A0A4Q1C6M4"/>
<dbReference type="RefSeq" id="WP_129045801.1">
    <property type="nucleotide sequence ID" value="NZ_SDHX01000001.1"/>
</dbReference>
<dbReference type="Proteomes" id="UP000290218">
    <property type="component" value="Unassembled WGS sequence"/>
</dbReference>
<dbReference type="EMBL" id="SDHX01000001">
    <property type="protein sequence ID" value="RXK54436.1"/>
    <property type="molecule type" value="Genomic_DNA"/>
</dbReference>
<keyword evidence="3" id="KW-1185">Reference proteome</keyword>
<evidence type="ECO:0000313" key="2">
    <source>
        <dbReference type="EMBL" id="RXK54436.1"/>
    </source>
</evidence>
<proteinExistence type="predicted"/>
<reference evidence="2 3" key="1">
    <citation type="submission" date="2019-01" db="EMBL/GenBank/DDBJ databases">
        <title>Lacunisphaera sp. strain TWA-58.</title>
        <authorList>
            <person name="Chen W.-M."/>
        </authorList>
    </citation>
    <scope>NUCLEOTIDE SEQUENCE [LARGE SCALE GENOMIC DNA]</scope>
    <source>
        <strain evidence="2 3">TWA-58</strain>
    </source>
</reference>
<organism evidence="2 3">
    <name type="scientific">Oleiharenicola lentus</name>
    <dbReference type="NCBI Taxonomy" id="2508720"/>
    <lineage>
        <taxon>Bacteria</taxon>
        <taxon>Pseudomonadati</taxon>
        <taxon>Verrucomicrobiota</taxon>
        <taxon>Opitutia</taxon>
        <taxon>Opitutales</taxon>
        <taxon>Opitutaceae</taxon>
        <taxon>Oleiharenicola</taxon>
    </lineage>
</organism>
<feature type="region of interest" description="Disordered" evidence="1">
    <location>
        <begin position="178"/>
        <end position="204"/>
    </location>
</feature>
<evidence type="ECO:0000313" key="3">
    <source>
        <dbReference type="Proteomes" id="UP000290218"/>
    </source>
</evidence>
<gene>
    <name evidence="2" type="ORF">ESB00_00625</name>
</gene>
<comment type="caution">
    <text evidence="2">The sequence shown here is derived from an EMBL/GenBank/DDBJ whole genome shotgun (WGS) entry which is preliminary data.</text>
</comment>